<accession>K0RLZ0</accession>
<dbReference type="AlphaFoldDB" id="K0RLZ0"/>
<dbReference type="EMBL" id="AGNL01046693">
    <property type="protein sequence ID" value="EJK47717.1"/>
    <property type="molecule type" value="Genomic_DNA"/>
</dbReference>
<evidence type="ECO:0000259" key="2">
    <source>
        <dbReference type="Pfam" id="PF00650"/>
    </source>
</evidence>
<dbReference type="InterPro" id="IPR001251">
    <property type="entry name" value="CRAL-TRIO_dom"/>
</dbReference>
<dbReference type="GO" id="GO:0016020">
    <property type="term" value="C:membrane"/>
    <property type="evidence" value="ECO:0007669"/>
    <property type="project" value="TreeGrafter"/>
</dbReference>
<dbReference type="InterPro" id="IPR036865">
    <property type="entry name" value="CRAL-TRIO_dom_sf"/>
</dbReference>
<evidence type="ECO:0000256" key="1">
    <source>
        <dbReference type="SAM" id="MobiDB-lite"/>
    </source>
</evidence>
<name>K0RLZ0_THAOC</name>
<dbReference type="OMA" id="NDDHEAM"/>
<keyword evidence="4" id="KW-1185">Reference proteome</keyword>
<protein>
    <recommendedName>
        <fullName evidence="2">CRAL-TRIO domain-containing protein</fullName>
    </recommendedName>
</protein>
<proteinExistence type="predicted"/>
<reference evidence="3 4" key="1">
    <citation type="journal article" date="2012" name="Genome Biol.">
        <title>Genome and low-iron response of an oceanic diatom adapted to chronic iron limitation.</title>
        <authorList>
            <person name="Lommer M."/>
            <person name="Specht M."/>
            <person name="Roy A.S."/>
            <person name="Kraemer L."/>
            <person name="Andreson R."/>
            <person name="Gutowska M.A."/>
            <person name="Wolf J."/>
            <person name="Bergner S.V."/>
            <person name="Schilhabel M.B."/>
            <person name="Klostermeier U.C."/>
            <person name="Beiko R.G."/>
            <person name="Rosenstiel P."/>
            <person name="Hippler M."/>
            <person name="Laroche J."/>
        </authorList>
    </citation>
    <scope>NUCLEOTIDE SEQUENCE [LARGE SCALE GENOMIC DNA]</scope>
    <source>
        <strain evidence="3 4">CCMP1005</strain>
    </source>
</reference>
<organism evidence="3 4">
    <name type="scientific">Thalassiosira oceanica</name>
    <name type="common">Marine diatom</name>
    <dbReference type="NCBI Taxonomy" id="159749"/>
    <lineage>
        <taxon>Eukaryota</taxon>
        <taxon>Sar</taxon>
        <taxon>Stramenopiles</taxon>
        <taxon>Ochrophyta</taxon>
        <taxon>Bacillariophyta</taxon>
        <taxon>Coscinodiscophyceae</taxon>
        <taxon>Thalassiosirophycidae</taxon>
        <taxon>Thalassiosirales</taxon>
        <taxon>Thalassiosiraceae</taxon>
        <taxon>Thalassiosira</taxon>
    </lineage>
</organism>
<dbReference type="PANTHER" id="PTHR10174:SF208">
    <property type="entry name" value="CRAL-TRIO DOMAIN-CONTAINING PROTEIN DDB_G0278031"/>
    <property type="match status" value="1"/>
</dbReference>
<feature type="domain" description="CRAL-TRIO" evidence="2">
    <location>
        <begin position="133"/>
        <end position="203"/>
    </location>
</feature>
<dbReference type="PANTHER" id="PTHR10174">
    <property type="entry name" value="ALPHA-TOCOPHEROL TRANSFER PROTEIN-RELATED"/>
    <property type="match status" value="1"/>
</dbReference>
<feature type="region of interest" description="Disordered" evidence="1">
    <location>
        <begin position="1"/>
        <end position="20"/>
    </location>
</feature>
<dbReference type="SUPFAM" id="SSF46938">
    <property type="entry name" value="CRAL/TRIO N-terminal domain"/>
    <property type="match status" value="1"/>
</dbReference>
<dbReference type="Gene3D" id="3.40.525.10">
    <property type="entry name" value="CRAL-TRIO lipid binding domain"/>
    <property type="match status" value="1"/>
</dbReference>
<dbReference type="OrthoDB" id="42195at2759"/>
<comment type="caution">
    <text evidence="3">The sequence shown here is derived from an EMBL/GenBank/DDBJ whole genome shotgun (WGS) entry which is preliminary data.</text>
</comment>
<dbReference type="InterPro" id="IPR036273">
    <property type="entry name" value="CRAL/TRIO_N_dom_sf"/>
</dbReference>
<dbReference type="eggNOG" id="ENOG502RUJX">
    <property type="taxonomic scope" value="Eukaryota"/>
</dbReference>
<dbReference type="Pfam" id="PF00650">
    <property type="entry name" value="CRAL_TRIO"/>
    <property type="match status" value="1"/>
</dbReference>
<dbReference type="SUPFAM" id="SSF52087">
    <property type="entry name" value="CRAL/TRIO domain"/>
    <property type="match status" value="1"/>
</dbReference>
<evidence type="ECO:0000313" key="4">
    <source>
        <dbReference type="Proteomes" id="UP000266841"/>
    </source>
</evidence>
<sequence>MSTCKRRPQTQTPTPNEDDGLLQTKLREFDATLNKLPTSTNVSKAMSDCPDYSDAMKLVFLRCEVFNVELAVRRFVAYWETRVEVFGEHAFSSLLGLANDDHEAMKCKYTQVAESALREESVQKKGIVIYVRTLQSIMDWRVGLCKNVISSVKGTLPVRLAGCHVIDPPLILHGVISLSKKMMGKKLGKRVYIHSGSLDKKLKSLSKFGLGRVDMYPIVFGGQLGFKSSY</sequence>
<dbReference type="Proteomes" id="UP000266841">
    <property type="component" value="Unassembled WGS sequence"/>
</dbReference>
<evidence type="ECO:0000313" key="3">
    <source>
        <dbReference type="EMBL" id="EJK47717.1"/>
    </source>
</evidence>
<gene>
    <name evidence="3" type="ORF">THAOC_33545</name>
</gene>
<dbReference type="GO" id="GO:1902936">
    <property type="term" value="F:phosphatidylinositol bisphosphate binding"/>
    <property type="evidence" value="ECO:0007669"/>
    <property type="project" value="TreeGrafter"/>
</dbReference>